<protein>
    <submittedName>
        <fullName evidence="1">Uncharacterized protein</fullName>
    </submittedName>
</protein>
<evidence type="ECO:0000313" key="2">
    <source>
        <dbReference type="Proteomes" id="UP000693768"/>
    </source>
</evidence>
<accession>A0A8E4UYG6</accession>
<evidence type="ECO:0000313" key="1">
    <source>
        <dbReference type="EMBL" id="QQO97569.1"/>
    </source>
</evidence>
<organism evidence="1 2">
    <name type="scientific">Maribacter phage Molly_1</name>
    <dbReference type="NCBI Taxonomy" id="2745685"/>
    <lineage>
        <taxon>Viruses</taxon>
        <taxon>Duplodnaviria</taxon>
        <taxon>Heunggongvirae</taxon>
        <taxon>Uroviricota</taxon>
        <taxon>Caudoviricetes</taxon>
        <taxon>Molycolviridae</taxon>
        <taxon>Mollyvirus</taxon>
        <taxon>Mollyvirus molly</taxon>
    </lineage>
</organism>
<name>A0A8E4UYG6_9CAUD</name>
<dbReference type="EMBL" id="MT732451">
    <property type="protein sequence ID" value="QQO97569.1"/>
    <property type="molecule type" value="Genomic_DNA"/>
</dbReference>
<gene>
    <name evidence="1" type="ORF">Molly1_82</name>
</gene>
<proteinExistence type="predicted"/>
<dbReference type="Proteomes" id="UP000693768">
    <property type="component" value="Segment"/>
</dbReference>
<sequence>MSKRAIKFKFRLDEGDFLIEASNIALFLEIGEFYSIDAESGIIVFSILKFRDIDTLEIKVDTDNTKGSINTNEIFTELHRGFDLSASTVGNYDTHFHRNGYMGISNSVKQLFLNKIDNWGWNNLGLFRTWEQRKVNDAKWVPLEFFNKRPVFRKELVELEKDKAKITYPYMTFTPLGHTNLTEEWPLIEDWTSSMDNLLVDQEDDDGVAIFRDIEEFKAPVVKEFGYQITAITVGFPDLELIRTHLENQIFPLDHLERFATFPSGFNYRVRQEPTVINPLTDSGIFECSIDYYFLIPIVEHYPEYTFKAINGEIVISD</sequence>
<keyword evidence="2" id="KW-1185">Reference proteome</keyword>
<reference evidence="1" key="1">
    <citation type="submission" date="2020-07" db="EMBL/GenBank/DDBJ databases">
        <title>Highly diverse flavobacterial phages as mortality factor during North Sea spring blooms.</title>
        <authorList>
            <person name="Bartlau N."/>
            <person name="Wichels A."/>
            <person name="Krohne G."/>
            <person name="Adriaenssens E.M."/>
            <person name="Heins A."/>
            <person name="Fuchs B.M."/>
            <person name="Amann R."/>
            <person name="Moraru C."/>
        </authorList>
    </citation>
    <scope>NUCLEOTIDE SEQUENCE</scope>
</reference>